<proteinExistence type="predicted"/>
<dbReference type="EMBL" id="JABSTQ010010920">
    <property type="protein sequence ID" value="KAG0416789.1"/>
    <property type="molecule type" value="Genomic_DNA"/>
</dbReference>
<evidence type="ECO:0000313" key="2">
    <source>
        <dbReference type="Proteomes" id="UP000805193"/>
    </source>
</evidence>
<dbReference type="Proteomes" id="UP000805193">
    <property type="component" value="Unassembled WGS sequence"/>
</dbReference>
<protein>
    <submittedName>
        <fullName evidence="1">Uncharacterized protein</fullName>
    </submittedName>
</protein>
<organism evidence="1 2">
    <name type="scientific">Ixodes persulcatus</name>
    <name type="common">Taiga tick</name>
    <dbReference type="NCBI Taxonomy" id="34615"/>
    <lineage>
        <taxon>Eukaryota</taxon>
        <taxon>Metazoa</taxon>
        <taxon>Ecdysozoa</taxon>
        <taxon>Arthropoda</taxon>
        <taxon>Chelicerata</taxon>
        <taxon>Arachnida</taxon>
        <taxon>Acari</taxon>
        <taxon>Parasitiformes</taxon>
        <taxon>Ixodida</taxon>
        <taxon>Ixodoidea</taxon>
        <taxon>Ixodidae</taxon>
        <taxon>Ixodinae</taxon>
        <taxon>Ixodes</taxon>
    </lineage>
</organism>
<name>A0AC60PB50_IXOPE</name>
<sequence length="158" mass="17960">MAATTPIVENKPVNSETTYSTIDPEIYVVRSNIQRALNLQVLDLLQGSFMNDTKEQQFLDVGCGTGDFTRDHLLPRCTPLRRMVAVDVSEDMVEYAKKNFAHPKICYDVLDISGNGVAYFVKRYGRAIKKRYSRTSPDYSNQVEDVCYFSELQQALCV</sequence>
<keyword evidence="2" id="KW-1185">Reference proteome</keyword>
<comment type="caution">
    <text evidence="1">The sequence shown here is derived from an EMBL/GenBank/DDBJ whole genome shotgun (WGS) entry which is preliminary data.</text>
</comment>
<accession>A0AC60PB50</accession>
<evidence type="ECO:0000313" key="1">
    <source>
        <dbReference type="EMBL" id="KAG0416789.1"/>
    </source>
</evidence>
<gene>
    <name evidence="1" type="ORF">HPB47_006130</name>
</gene>
<reference evidence="1 2" key="1">
    <citation type="journal article" date="2020" name="Cell">
        <title>Large-Scale Comparative Analyses of Tick Genomes Elucidate Their Genetic Diversity and Vector Capacities.</title>
        <authorList>
            <consortium name="Tick Genome and Microbiome Consortium (TIGMIC)"/>
            <person name="Jia N."/>
            <person name="Wang J."/>
            <person name="Shi W."/>
            <person name="Du L."/>
            <person name="Sun Y."/>
            <person name="Zhan W."/>
            <person name="Jiang J.F."/>
            <person name="Wang Q."/>
            <person name="Zhang B."/>
            <person name="Ji P."/>
            <person name="Bell-Sakyi L."/>
            <person name="Cui X.M."/>
            <person name="Yuan T.T."/>
            <person name="Jiang B.G."/>
            <person name="Yang W.F."/>
            <person name="Lam T.T."/>
            <person name="Chang Q.C."/>
            <person name="Ding S.J."/>
            <person name="Wang X.J."/>
            <person name="Zhu J.G."/>
            <person name="Ruan X.D."/>
            <person name="Zhao L."/>
            <person name="Wei J.T."/>
            <person name="Ye R.Z."/>
            <person name="Que T.C."/>
            <person name="Du C.H."/>
            <person name="Zhou Y.H."/>
            <person name="Cheng J.X."/>
            <person name="Dai P.F."/>
            <person name="Guo W.B."/>
            <person name="Han X.H."/>
            <person name="Huang E.J."/>
            <person name="Li L.F."/>
            <person name="Wei W."/>
            <person name="Gao Y.C."/>
            <person name="Liu J.Z."/>
            <person name="Shao H.Z."/>
            <person name="Wang X."/>
            <person name="Wang C.C."/>
            <person name="Yang T.C."/>
            <person name="Huo Q.B."/>
            <person name="Li W."/>
            <person name="Chen H.Y."/>
            <person name="Chen S.E."/>
            <person name="Zhou L.G."/>
            <person name="Ni X.B."/>
            <person name="Tian J.H."/>
            <person name="Sheng Y."/>
            <person name="Liu T."/>
            <person name="Pan Y.S."/>
            <person name="Xia L.Y."/>
            <person name="Li J."/>
            <person name="Zhao F."/>
            <person name="Cao W.C."/>
        </authorList>
    </citation>
    <scope>NUCLEOTIDE SEQUENCE [LARGE SCALE GENOMIC DNA]</scope>
    <source>
        <strain evidence="1">Iper-2018</strain>
    </source>
</reference>